<dbReference type="SUPFAM" id="SSF53850">
    <property type="entry name" value="Periplasmic binding protein-like II"/>
    <property type="match status" value="1"/>
</dbReference>
<dbReference type="GO" id="GO:0042597">
    <property type="term" value="C:periplasmic space"/>
    <property type="evidence" value="ECO:0007669"/>
    <property type="project" value="UniProtKB-SubCell"/>
</dbReference>
<evidence type="ECO:0000256" key="2">
    <source>
        <dbReference type="ARBA" id="ARBA00010742"/>
    </source>
</evidence>
<dbReference type="STRING" id="1124188.SAMN05444377_104130"/>
<dbReference type="CDD" id="cd13637">
    <property type="entry name" value="PBP2_Ca3427_like"/>
    <property type="match status" value="1"/>
</dbReference>
<sequence>MKTIKIVGVPEHFNMPWYQSIADRDFERVGVDLQWTDIPEGTGKMCQMLRSGETDMAVVLTEGMVKDILGGCPAKIVQLYVATPLVWGIHVGGKSAFQEVSDLQHTTAAISRFGSGSHLMAYVHAQQQGWDTATLQFQIVHTLEGAVEALQQGTADYFMWERFMTQPIVDSGIFRRLGVCPTPWPCFVIAVRDEVLANENEAVRSIVNTINAKTQHFKEQTHLIAQLAQRFHQKEEALEAWLSCTEWSQNPLSEKEFELVQNHLWSLNLIDKKDTFATVVNLLK</sequence>
<reference evidence="5 6" key="1">
    <citation type="submission" date="2016-11" db="EMBL/GenBank/DDBJ databases">
        <authorList>
            <person name="Jaros S."/>
            <person name="Januszkiewicz K."/>
            <person name="Wedrychowicz H."/>
        </authorList>
    </citation>
    <scope>NUCLEOTIDE SEQUENCE [LARGE SCALE GENOMIC DNA]</scope>
    <source>
        <strain evidence="5 6">DSM 25660</strain>
    </source>
</reference>
<name>A0A1M4ZCV2_9FLAO</name>
<evidence type="ECO:0000259" key="4">
    <source>
        <dbReference type="Pfam" id="PF22384"/>
    </source>
</evidence>
<dbReference type="RefSeq" id="WP_073362308.1">
    <property type="nucleotide sequence ID" value="NZ_FQVQ01000004.1"/>
</dbReference>
<proteinExistence type="inferred from homology"/>
<dbReference type="InterPro" id="IPR054364">
    <property type="entry name" value="Ca3427-like_PBP2"/>
</dbReference>
<dbReference type="PANTHER" id="PTHR30024">
    <property type="entry name" value="ALIPHATIC SULFONATES-BINDING PROTEIN-RELATED"/>
    <property type="match status" value="1"/>
</dbReference>
<gene>
    <name evidence="5" type="ORF">SAMN05444377_104130</name>
</gene>
<evidence type="ECO:0000313" key="6">
    <source>
        <dbReference type="Proteomes" id="UP000184147"/>
    </source>
</evidence>
<comment type="similarity">
    <text evidence="2">Belongs to the bacterial solute-binding protein SsuA/TauA family.</text>
</comment>
<organism evidence="5 6">
    <name type="scientific">Flavobacterium fontis</name>
    <dbReference type="NCBI Taxonomy" id="1124188"/>
    <lineage>
        <taxon>Bacteria</taxon>
        <taxon>Pseudomonadati</taxon>
        <taxon>Bacteroidota</taxon>
        <taxon>Flavobacteriia</taxon>
        <taxon>Flavobacteriales</taxon>
        <taxon>Flavobacteriaceae</taxon>
        <taxon>Flavobacterium</taxon>
    </lineage>
</organism>
<keyword evidence="3" id="KW-0732">Signal</keyword>
<dbReference type="PANTHER" id="PTHR30024:SF47">
    <property type="entry name" value="TAURINE-BINDING PERIPLASMIC PROTEIN"/>
    <property type="match status" value="1"/>
</dbReference>
<dbReference type="OrthoDB" id="6191474at2"/>
<dbReference type="EMBL" id="FQVQ01000004">
    <property type="protein sequence ID" value="SHF15795.1"/>
    <property type="molecule type" value="Genomic_DNA"/>
</dbReference>
<keyword evidence="6" id="KW-1185">Reference proteome</keyword>
<dbReference type="Pfam" id="PF22384">
    <property type="entry name" value="PBP2_Ca3427_like"/>
    <property type="match status" value="1"/>
</dbReference>
<dbReference type="AlphaFoldDB" id="A0A1M4ZCV2"/>
<protein>
    <submittedName>
        <fullName evidence="5">ABC-type nitrate/sulfonate/bicarbonate transport system, substrate-binding protein</fullName>
    </submittedName>
</protein>
<evidence type="ECO:0000256" key="3">
    <source>
        <dbReference type="ARBA" id="ARBA00022729"/>
    </source>
</evidence>
<feature type="domain" description="Ca3427-like PBP 2" evidence="4">
    <location>
        <begin position="87"/>
        <end position="178"/>
    </location>
</feature>
<evidence type="ECO:0000256" key="1">
    <source>
        <dbReference type="ARBA" id="ARBA00004418"/>
    </source>
</evidence>
<evidence type="ECO:0000313" key="5">
    <source>
        <dbReference type="EMBL" id="SHF15795.1"/>
    </source>
</evidence>
<accession>A0A1M4ZCV2</accession>
<dbReference type="Gene3D" id="3.40.190.10">
    <property type="entry name" value="Periplasmic binding protein-like II"/>
    <property type="match status" value="2"/>
</dbReference>
<comment type="subcellular location">
    <subcellularLocation>
        <location evidence="1">Periplasm</location>
    </subcellularLocation>
</comment>
<dbReference type="Proteomes" id="UP000184147">
    <property type="component" value="Unassembled WGS sequence"/>
</dbReference>